<evidence type="ECO:0000313" key="1">
    <source>
        <dbReference type="EMBL" id="ORA35891.1"/>
    </source>
</evidence>
<name>A0A1X0B0L5_9MYCO</name>
<evidence type="ECO:0000313" key="2">
    <source>
        <dbReference type="Proteomes" id="UP000192448"/>
    </source>
</evidence>
<gene>
    <name evidence="1" type="ORF">BST13_12795</name>
</gene>
<accession>A0A1X0B0L5</accession>
<organism evidence="1 2">
    <name type="scientific">Mycobacterium aquaticum</name>
    <dbReference type="NCBI Taxonomy" id="1927124"/>
    <lineage>
        <taxon>Bacteria</taxon>
        <taxon>Bacillati</taxon>
        <taxon>Actinomycetota</taxon>
        <taxon>Actinomycetes</taxon>
        <taxon>Mycobacteriales</taxon>
        <taxon>Mycobacteriaceae</taxon>
        <taxon>Mycobacterium</taxon>
    </lineage>
</organism>
<comment type="caution">
    <text evidence="1">The sequence shown here is derived from an EMBL/GenBank/DDBJ whole genome shotgun (WGS) entry which is preliminary data.</text>
</comment>
<reference evidence="1 2" key="1">
    <citation type="submission" date="2017-02" db="EMBL/GenBank/DDBJ databases">
        <title>The new phylogeny of genus Mycobacterium.</title>
        <authorList>
            <person name="Tortoli E."/>
            <person name="Trovato A."/>
            <person name="Cirillo D.M."/>
        </authorList>
    </citation>
    <scope>NUCLEOTIDE SEQUENCE [LARGE SCALE GENOMIC DNA]</scope>
    <source>
        <strain evidence="1 2">RW6</strain>
    </source>
</reference>
<dbReference type="AlphaFoldDB" id="A0A1X0B0L5"/>
<keyword evidence="2" id="KW-1185">Reference proteome</keyword>
<dbReference type="Proteomes" id="UP000192448">
    <property type="component" value="Unassembled WGS sequence"/>
</dbReference>
<proteinExistence type="predicted"/>
<sequence length="296" mass="32619">MKGALALFDDVVKLLDPRNADDVFYRVQDLEDRVRYLNDMAAVLEFEADGDSLNLGTHPLENAELGPAIRAWRKSVERPWCVVDDCADPEYAAPRIDTNLPDGASDPDGTCDELEDWCEQHLPNSNGTTVSSIIQLHTAETEAASVARHGHFLETSEDATPWEWAAHRARMHRISAVAFGADPGGHTSSYLLGSDEIPPSRYGGPVFDLWSEIAERVNLRDEQLGALMARKPMSVTKDVVVLGDPTEAGTEYLNRDASRRIVSTAIAETVGCQHSVRVASVAAFNHWQNERAKPPF</sequence>
<dbReference type="EMBL" id="MVHF01000010">
    <property type="protein sequence ID" value="ORA35891.1"/>
    <property type="molecule type" value="Genomic_DNA"/>
</dbReference>
<protein>
    <submittedName>
        <fullName evidence="1">Uncharacterized protein</fullName>
    </submittedName>
</protein>